<dbReference type="InterPro" id="IPR036388">
    <property type="entry name" value="WH-like_DNA-bd_sf"/>
</dbReference>
<feature type="modified residue" description="4-aspartylphosphate" evidence="6">
    <location>
        <position position="51"/>
    </location>
</feature>
<proteinExistence type="predicted"/>
<dbReference type="Gene3D" id="3.40.50.2300">
    <property type="match status" value="1"/>
</dbReference>
<organism evidence="10 11">
    <name type="scientific">Flexibacter flexilis DSM 6793</name>
    <dbReference type="NCBI Taxonomy" id="927664"/>
    <lineage>
        <taxon>Bacteria</taxon>
        <taxon>Pseudomonadati</taxon>
        <taxon>Bacteroidota</taxon>
        <taxon>Cytophagia</taxon>
        <taxon>Cytophagales</taxon>
        <taxon>Flexibacteraceae</taxon>
        <taxon>Flexibacter</taxon>
    </lineage>
</organism>
<dbReference type="CDD" id="cd00383">
    <property type="entry name" value="trans_reg_C"/>
    <property type="match status" value="1"/>
</dbReference>
<dbReference type="PROSITE" id="PS50110">
    <property type="entry name" value="RESPONSE_REGULATORY"/>
    <property type="match status" value="1"/>
</dbReference>
<feature type="DNA-binding region" description="OmpR/PhoB-type" evidence="7">
    <location>
        <begin position="126"/>
        <end position="224"/>
    </location>
</feature>
<dbReference type="Pfam" id="PF00072">
    <property type="entry name" value="Response_reg"/>
    <property type="match status" value="1"/>
</dbReference>
<dbReference type="RefSeq" id="WP_091507087.1">
    <property type="nucleotide sequence ID" value="NZ_FOLE01000001.1"/>
</dbReference>
<dbReference type="AlphaFoldDB" id="A0A1I1E490"/>
<keyword evidence="1 6" id="KW-0597">Phosphoprotein</keyword>
<accession>A0A1I1E490</accession>
<keyword evidence="4 7" id="KW-0238">DNA-binding</keyword>
<dbReference type="STRING" id="927664.SAMN05421780_101617"/>
<keyword evidence="5" id="KW-0804">Transcription</keyword>
<dbReference type="OrthoDB" id="9790442at2"/>
<keyword evidence="3" id="KW-0805">Transcription regulation</keyword>
<dbReference type="SUPFAM" id="SSF52172">
    <property type="entry name" value="CheY-like"/>
    <property type="match status" value="1"/>
</dbReference>
<dbReference type="Proteomes" id="UP000199514">
    <property type="component" value="Unassembled WGS sequence"/>
</dbReference>
<keyword evidence="11" id="KW-1185">Reference proteome</keyword>
<dbReference type="FunFam" id="1.10.10.10:FF:000005">
    <property type="entry name" value="Two-component system response regulator"/>
    <property type="match status" value="1"/>
</dbReference>
<dbReference type="Pfam" id="PF00486">
    <property type="entry name" value="Trans_reg_C"/>
    <property type="match status" value="1"/>
</dbReference>
<dbReference type="InterPro" id="IPR001867">
    <property type="entry name" value="OmpR/PhoB-type_DNA-bd"/>
</dbReference>
<dbReference type="InterPro" id="IPR011006">
    <property type="entry name" value="CheY-like_superfamily"/>
</dbReference>
<feature type="domain" description="Response regulatory" evidence="8">
    <location>
        <begin position="2"/>
        <end position="116"/>
    </location>
</feature>
<dbReference type="SMART" id="SM00862">
    <property type="entry name" value="Trans_reg_C"/>
    <property type="match status" value="1"/>
</dbReference>
<sequence length="225" mass="26053">MNILFLEDDFTLSQEIKDFLVAKGIECDTVFDGDLFFRQYKKQHYDVFLLDINVPKMNGLDVCRKIREADQNTPIIMLTAYGELDDKIDAFGSGADDYLVKPFHLEELYARIKVILRRKDTLQAENNIITVGDLFMNIDEKLVKRADSTISLTAKEFKLLCILAEAKGRIVSKQTIADSLWDYHVETNQNTIEVYINFLRNKIDKGHENKLIHTKIGFGYYLRAE</sequence>
<dbReference type="EMBL" id="FOLE01000001">
    <property type="protein sequence ID" value="SFB81897.1"/>
    <property type="molecule type" value="Genomic_DNA"/>
</dbReference>
<dbReference type="Gene3D" id="6.10.250.690">
    <property type="match status" value="1"/>
</dbReference>
<dbReference type="PANTHER" id="PTHR48111:SF22">
    <property type="entry name" value="REGULATOR OF RPOS"/>
    <property type="match status" value="1"/>
</dbReference>
<evidence type="ECO:0000259" key="9">
    <source>
        <dbReference type="PROSITE" id="PS51755"/>
    </source>
</evidence>
<evidence type="ECO:0000313" key="10">
    <source>
        <dbReference type="EMBL" id="SFB81897.1"/>
    </source>
</evidence>
<gene>
    <name evidence="10" type="ORF">SAMN05421780_101617</name>
</gene>
<evidence type="ECO:0000256" key="7">
    <source>
        <dbReference type="PROSITE-ProRule" id="PRU01091"/>
    </source>
</evidence>
<dbReference type="GO" id="GO:0000156">
    <property type="term" value="F:phosphorelay response regulator activity"/>
    <property type="evidence" value="ECO:0007669"/>
    <property type="project" value="TreeGrafter"/>
</dbReference>
<dbReference type="GO" id="GO:0000976">
    <property type="term" value="F:transcription cis-regulatory region binding"/>
    <property type="evidence" value="ECO:0007669"/>
    <property type="project" value="TreeGrafter"/>
</dbReference>
<name>A0A1I1E490_9BACT</name>
<dbReference type="InterPro" id="IPR039420">
    <property type="entry name" value="WalR-like"/>
</dbReference>
<evidence type="ECO:0000313" key="11">
    <source>
        <dbReference type="Proteomes" id="UP000199514"/>
    </source>
</evidence>
<evidence type="ECO:0000256" key="1">
    <source>
        <dbReference type="ARBA" id="ARBA00022553"/>
    </source>
</evidence>
<dbReference type="Gene3D" id="1.10.10.10">
    <property type="entry name" value="Winged helix-like DNA-binding domain superfamily/Winged helix DNA-binding domain"/>
    <property type="match status" value="1"/>
</dbReference>
<dbReference type="GO" id="GO:0005829">
    <property type="term" value="C:cytosol"/>
    <property type="evidence" value="ECO:0007669"/>
    <property type="project" value="TreeGrafter"/>
</dbReference>
<dbReference type="GO" id="GO:0032993">
    <property type="term" value="C:protein-DNA complex"/>
    <property type="evidence" value="ECO:0007669"/>
    <property type="project" value="TreeGrafter"/>
</dbReference>
<dbReference type="PROSITE" id="PS51755">
    <property type="entry name" value="OMPR_PHOB"/>
    <property type="match status" value="1"/>
</dbReference>
<dbReference type="GO" id="GO:0006355">
    <property type="term" value="P:regulation of DNA-templated transcription"/>
    <property type="evidence" value="ECO:0007669"/>
    <property type="project" value="InterPro"/>
</dbReference>
<evidence type="ECO:0000256" key="6">
    <source>
        <dbReference type="PROSITE-ProRule" id="PRU00169"/>
    </source>
</evidence>
<evidence type="ECO:0000259" key="8">
    <source>
        <dbReference type="PROSITE" id="PS50110"/>
    </source>
</evidence>
<evidence type="ECO:0000256" key="4">
    <source>
        <dbReference type="ARBA" id="ARBA00023125"/>
    </source>
</evidence>
<evidence type="ECO:0000256" key="3">
    <source>
        <dbReference type="ARBA" id="ARBA00023015"/>
    </source>
</evidence>
<evidence type="ECO:0000256" key="2">
    <source>
        <dbReference type="ARBA" id="ARBA00023012"/>
    </source>
</evidence>
<protein>
    <submittedName>
        <fullName evidence="10">DNA-binding response regulator, OmpR family, contains REC and winged-helix (WHTH) domain</fullName>
    </submittedName>
</protein>
<evidence type="ECO:0000256" key="5">
    <source>
        <dbReference type="ARBA" id="ARBA00023163"/>
    </source>
</evidence>
<reference evidence="10 11" key="1">
    <citation type="submission" date="2016-10" db="EMBL/GenBank/DDBJ databases">
        <authorList>
            <person name="de Groot N.N."/>
        </authorList>
    </citation>
    <scope>NUCLEOTIDE SEQUENCE [LARGE SCALE GENOMIC DNA]</scope>
    <source>
        <strain evidence="10 11">DSM 6793</strain>
    </source>
</reference>
<dbReference type="SMART" id="SM00448">
    <property type="entry name" value="REC"/>
    <property type="match status" value="1"/>
</dbReference>
<keyword evidence="2" id="KW-0902">Two-component regulatory system</keyword>
<feature type="domain" description="OmpR/PhoB-type" evidence="9">
    <location>
        <begin position="126"/>
        <end position="224"/>
    </location>
</feature>
<dbReference type="InterPro" id="IPR001789">
    <property type="entry name" value="Sig_transdc_resp-reg_receiver"/>
</dbReference>
<dbReference type="PANTHER" id="PTHR48111">
    <property type="entry name" value="REGULATOR OF RPOS"/>
    <property type="match status" value="1"/>
</dbReference>